<dbReference type="InterPro" id="IPR007159">
    <property type="entry name" value="SpoVT-AbrB_dom"/>
</dbReference>
<keyword evidence="3" id="KW-1185">Reference proteome</keyword>
<evidence type="ECO:0000259" key="1">
    <source>
        <dbReference type="SMART" id="SM00966"/>
    </source>
</evidence>
<dbReference type="EMBL" id="JAQOSP010000091">
    <property type="protein sequence ID" value="MDJ1170553.1"/>
    <property type="molecule type" value="Genomic_DNA"/>
</dbReference>
<dbReference type="SMART" id="SM00966">
    <property type="entry name" value="SpoVT_AbrB"/>
    <property type="match status" value="1"/>
</dbReference>
<sequence>MALTQMTPSGEIVLPPEIINWLQLKPGDSIHLAISPDGKVYLEPAKIDVRTLSGILYQEGREPVSLEEMDRAILDCAGESV</sequence>
<dbReference type="RefSeq" id="WP_283754312.1">
    <property type="nucleotide sequence ID" value="NZ_JAQOSP010000091.1"/>
</dbReference>
<protein>
    <submittedName>
        <fullName evidence="2">AbrB family transcriptional regulator</fullName>
    </submittedName>
</protein>
<dbReference type="SUPFAM" id="SSF89447">
    <property type="entry name" value="AbrB/MazE/MraZ-like"/>
    <property type="match status" value="1"/>
</dbReference>
<evidence type="ECO:0000313" key="3">
    <source>
        <dbReference type="Proteomes" id="UP001235303"/>
    </source>
</evidence>
<name>A0ABT7AUG4_9CYAN</name>
<feature type="domain" description="SpoVT-AbrB" evidence="1">
    <location>
        <begin position="4"/>
        <end position="50"/>
    </location>
</feature>
<proteinExistence type="predicted"/>
<comment type="caution">
    <text evidence="2">The sequence shown here is derived from an EMBL/GenBank/DDBJ whole genome shotgun (WGS) entry which is preliminary data.</text>
</comment>
<organism evidence="2 3">
    <name type="scientific">Roseofilum acuticapitatum BLCC-M154</name>
    <dbReference type="NCBI Taxonomy" id="3022444"/>
    <lineage>
        <taxon>Bacteria</taxon>
        <taxon>Bacillati</taxon>
        <taxon>Cyanobacteriota</taxon>
        <taxon>Cyanophyceae</taxon>
        <taxon>Desertifilales</taxon>
        <taxon>Desertifilaceae</taxon>
        <taxon>Roseofilum</taxon>
        <taxon>Roseofilum acuticapitatum</taxon>
    </lineage>
</organism>
<reference evidence="2 3" key="1">
    <citation type="submission" date="2023-01" db="EMBL/GenBank/DDBJ databases">
        <title>Novel diversity within Roseofilum (Cyanobacteria; Desertifilaceae) from marine benthic mats with descriptions of four novel species.</title>
        <authorList>
            <person name="Wang Y."/>
            <person name="Berthold D.E."/>
            <person name="Hu J."/>
            <person name="Lefler F.W."/>
            <person name="Laughinghouse H.D. IV."/>
        </authorList>
    </citation>
    <scope>NUCLEOTIDE SEQUENCE [LARGE SCALE GENOMIC DNA]</scope>
    <source>
        <strain evidence="2 3">BLCC-M154</strain>
    </source>
</reference>
<accession>A0ABT7AUG4</accession>
<dbReference type="InterPro" id="IPR037914">
    <property type="entry name" value="SpoVT-AbrB_sf"/>
</dbReference>
<dbReference type="Proteomes" id="UP001235303">
    <property type="component" value="Unassembled WGS sequence"/>
</dbReference>
<evidence type="ECO:0000313" key="2">
    <source>
        <dbReference type="EMBL" id="MDJ1170553.1"/>
    </source>
</evidence>
<gene>
    <name evidence="2" type="ORF">PMG71_14055</name>
</gene>